<evidence type="ECO:0000313" key="2">
    <source>
        <dbReference type="Proteomes" id="UP000516230"/>
    </source>
</evidence>
<sequence length="192" mass="20640">METPDGLPLVAFDDLAGLERWLEEHHGTAAGLWVAIARKGSGVPSPTAGEVNDAALCHGWITGLRRAGDGVRYLQRITPRRPRSTWSQVNIARVAELTAAGRMREPGLAEVAAARADGRWDAAYASQREAGVPDDLRAALAENAAAREAFEALGRTERYRVVLGLLKAGTDRTRRARLERAVTALAAGERAP</sequence>
<dbReference type="EMBL" id="CP060825">
    <property type="protein sequence ID" value="QNP67607.1"/>
    <property type="molecule type" value="Genomic_DNA"/>
</dbReference>
<organism evidence="1 2">
    <name type="scientific">Streptomyces genisteinicus</name>
    <dbReference type="NCBI Taxonomy" id="2768068"/>
    <lineage>
        <taxon>Bacteria</taxon>
        <taxon>Bacillati</taxon>
        <taxon>Actinomycetota</taxon>
        <taxon>Actinomycetes</taxon>
        <taxon>Kitasatosporales</taxon>
        <taxon>Streptomycetaceae</taxon>
        <taxon>Streptomyces</taxon>
    </lineage>
</organism>
<proteinExistence type="predicted"/>
<evidence type="ECO:0000313" key="1">
    <source>
        <dbReference type="EMBL" id="QNP67607.1"/>
    </source>
</evidence>
<keyword evidence="2" id="KW-1185">Reference proteome</keyword>
<name>A0A7H0I491_9ACTN</name>
<gene>
    <name evidence="1" type="ORF">IAG43_26505</name>
</gene>
<dbReference type="Pfam" id="PF13376">
    <property type="entry name" value="OmdA"/>
    <property type="match status" value="1"/>
</dbReference>
<dbReference type="Proteomes" id="UP000516230">
    <property type="component" value="Chromosome"/>
</dbReference>
<dbReference type="KEGG" id="sgj:IAG43_26505"/>
<reference evidence="1 2" key="1">
    <citation type="submission" date="2020-08" db="EMBL/GenBank/DDBJ databases">
        <title>A novel species.</title>
        <authorList>
            <person name="Gao J."/>
        </authorList>
    </citation>
    <scope>NUCLEOTIDE SEQUENCE [LARGE SCALE GENOMIC DNA]</scope>
    <source>
        <strain evidence="1 2">CRPJ-33</strain>
    </source>
</reference>
<dbReference type="AlphaFoldDB" id="A0A7H0I491"/>
<accession>A0A7H0I491</accession>
<protein>
    <submittedName>
        <fullName evidence="1">YdeI/OmpD-associated family protein</fullName>
    </submittedName>
</protein>